<dbReference type="PANTHER" id="PTHR28008">
    <property type="entry name" value="DOMAIN PROTEIN, PUTATIVE (AFU_ORTHOLOGUE AFUA_3G10980)-RELATED"/>
    <property type="match status" value="1"/>
</dbReference>
<evidence type="ECO:0000313" key="5">
    <source>
        <dbReference type="Proteomes" id="UP000243413"/>
    </source>
</evidence>
<dbReference type="InterPro" id="IPR006976">
    <property type="entry name" value="VanZ-like"/>
</dbReference>
<keyword evidence="1" id="KW-1133">Transmembrane helix</keyword>
<protein>
    <submittedName>
        <fullName evidence="4">VanZ like family protein</fullName>
    </submittedName>
</protein>
<reference evidence="3 6" key="3">
    <citation type="submission" date="2024-04" db="EMBL/GenBank/DDBJ databases">
        <title>Draft genome sequence of Halopseudomonas sabulinigri NBRC 116187.</title>
        <authorList>
            <person name="Miyakawa T."/>
            <person name="Kusuya Y."/>
            <person name="Miura T."/>
        </authorList>
    </citation>
    <scope>NUCLEOTIDE SEQUENCE [LARGE SCALE GENOMIC DNA]</scope>
    <source>
        <strain evidence="3 6">4NH20-0042</strain>
    </source>
</reference>
<dbReference type="OrthoDB" id="6880939at2"/>
<reference evidence="5" key="1">
    <citation type="submission" date="2016-10" db="EMBL/GenBank/DDBJ databases">
        <authorList>
            <person name="Varghese N."/>
            <person name="Submissions S."/>
        </authorList>
    </citation>
    <scope>NUCLEOTIDE SEQUENCE [LARGE SCALE GENOMIC DNA]</scope>
    <source>
        <strain evidence="5">JCM 14963</strain>
    </source>
</reference>
<evidence type="ECO:0000313" key="4">
    <source>
        <dbReference type="EMBL" id="SDR70304.1"/>
    </source>
</evidence>
<feature type="transmembrane region" description="Helical" evidence="1">
    <location>
        <begin position="100"/>
        <end position="122"/>
    </location>
</feature>
<gene>
    <name evidence="3" type="ORF">NBRC116187_19330</name>
    <name evidence="4" type="ORF">SAMN05216271_0097</name>
</gene>
<dbReference type="EMBL" id="BAABWD010000002">
    <property type="protein sequence ID" value="GAA6131573.1"/>
    <property type="molecule type" value="Genomic_DNA"/>
</dbReference>
<sequence>MRPTLLRLWARYRTLFKIAFFALLALGLYLGMRPTPPPTAYSWQAAGYHAGGLFSLTILSALAFPHWRWWWRALFMFAVGVAVEYVQSFHPTRTADWADIYANSGGIAFGLLCLGAYQLLTYSGKSDRPPR</sequence>
<dbReference type="NCBIfam" id="NF037970">
    <property type="entry name" value="vanZ_1"/>
    <property type="match status" value="1"/>
</dbReference>
<keyword evidence="1" id="KW-0812">Transmembrane</keyword>
<feature type="transmembrane region" description="Helical" evidence="1">
    <location>
        <begin position="12"/>
        <end position="31"/>
    </location>
</feature>
<evidence type="ECO:0000313" key="3">
    <source>
        <dbReference type="EMBL" id="GAA6131573.1"/>
    </source>
</evidence>
<proteinExistence type="predicted"/>
<feature type="domain" description="VanZ-like" evidence="2">
    <location>
        <begin position="54"/>
        <end position="114"/>
    </location>
</feature>
<dbReference type="AlphaFoldDB" id="A0A1H1L6T0"/>
<keyword evidence="1" id="KW-0472">Membrane</keyword>
<dbReference type="EMBL" id="LT629763">
    <property type="protein sequence ID" value="SDR70304.1"/>
    <property type="molecule type" value="Genomic_DNA"/>
</dbReference>
<organism evidence="4 5">
    <name type="scientific">Halopseudomonas sabulinigri</name>
    <dbReference type="NCBI Taxonomy" id="472181"/>
    <lineage>
        <taxon>Bacteria</taxon>
        <taxon>Pseudomonadati</taxon>
        <taxon>Pseudomonadota</taxon>
        <taxon>Gammaproteobacteria</taxon>
        <taxon>Pseudomonadales</taxon>
        <taxon>Pseudomonadaceae</taxon>
        <taxon>Halopseudomonas</taxon>
    </lineage>
</organism>
<dbReference type="Pfam" id="PF04892">
    <property type="entry name" value="VanZ"/>
    <property type="match status" value="1"/>
</dbReference>
<evidence type="ECO:0000313" key="6">
    <source>
        <dbReference type="Proteomes" id="UP001486808"/>
    </source>
</evidence>
<keyword evidence="6" id="KW-1185">Reference proteome</keyword>
<accession>A0A1H1L6T0</accession>
<dbReference type="Proteomes" id="UP000243413">
    <property type="component" value="Chromosome I"/>
</dbReference>
<reference evidence="4" key="2">
    <citation type="submission" date="2016-10" db="EMBL/GenBank/DDBJ databases">
        <authorList>
            <person name="de Groot N.N."/>
        </authorList>
    </citation>
    <scope>NUCLEOTIDE SEQUENCE [LARGE SCALE GENOMIC DNA]</scope>
    <source>
        <strain evidence="4">JCM 14963</strain>
    </source>
</reference>
<dbReference type="Proteomes" id="UP001486808">
    <property type="component" value="Unassembled WGS sequence"/>
</dbReference>
<dbReference type="PANTHER" id="PTHR28008:SF1">
    <property type="entry name" value="DOMAIN PROTEIN, PUTATIVE (AFU_ORTHOLOGUE AFUA_3G10980)-RELATED"/>
    <property type="match status" value="1"/>
</dbReference>
<dbReference type="RefSeq" id="WP_092283002.1">
    <property type="nucleotide sequence ID" value="NZ_BAABWD010000002.1"/>
</dbReference>
<evidence type="ECO:0000259" key="2">
    <source>
        <dbReference type="Pfam" id="PF04892"/>
    </source>
</evidence>
<name>A0A1H1L6T0_9GAMM</name>
<dbReference type="STRING" id="472181.SAMN05216271_0097"/>
<evidence type="ECO:0000256" key="1">
    <source>
        <dbReference type="SAM" id="Phobius"/>
    </source>
</evidence>
<feature type="transmembrane region" description="Helical" evidence="1">
    <location>
        <begin position="43"/>
        <end position="62"/>
    </location>
</feature>